<dbReference type="PANTHER" id="PTHR43917">
    <property type="match status" value="1"/>
</dbReference>
<dbReference type="FunFam" id="1.20.1050.10:FF:000008">
    <property type="entry name" value="Glutathione S-transferase theta-1"/>
    <property type="match status" value="1"/>
</dbReference>
<comment type="similarity">
    <text evidence="2">Belongs to the GST superfamily. Theta family.</text>
</comment>
<dbReference type="AlphaFoldDB" id="A0A8D3AR66"/>
<dbReference type="InterPro" id="IPR040075">
    <property type="entry name" value="GST_N_Theta"/>
</dbReference>
<name>A0A8D3AR66_SCOMX</name>
<protein>
    <recommendedName>
        <fullName evidence="4">glutathione transferase</fullName>
        <ecNumber evidence="4">2.5.1.18</ecNumber>
    </recommendedName>
</protein>
<feature type="domain" description="GST C-terminal" evidence="10">
    <location>
        <begin position="131"/>
        <end position="267"/>
    </location>
</feature>
<dbReference type="PROSITE" id="PS50405">
    <property type="entry name" value="GST_CTER"/>
    <property type="match status" value="1"/>
</dbReference>
<evidence type="ECO:0000313" key="11">
    <source>
        <dbReference type="Ensembl" id="ENSSMAP00000022201.2"/>
    </source>
</evidence>
<organism evidence="11 12">
    <name type="scientific">Scophthalmus maximus</name>
    <name type="common">Turbot</name>
    <name type="synonym">Psetta maxima</name>
    <dbReference type="NCBI Taxonomy" id="52904"/>
    <lineage>
        <taxon>Eukaryota</taxon>
        <taxon>Metazoa</taxon>
        <taxon>Chordata</taxon>
        <taxon>Craniata</taxon>
        <taxon>Vertebrata</taxon>
        <taxon>Euteleostomi</taxon>
        <taxon>Actinopterygii</taxon>
        <taxon>Neopterygii</taxon>
        <taxon>Teleostei</taxon>
        <taxon>Neoteleostei</taxon>
        <taxon>Acanthomorphata</taxon>
        <taxon>Carangaria</taxon>
        <taxon>Pleuronectiformes</taxon>
        <taxon>Pleuronectoidei</taxon>
        <taxon>Scophthalmidae</taxon>
        <taxon>Scophthalmus</taxon>
    </lineage>
</organism>
<dbReference type="Gene3D" id="3.40.30.10">
    <property type="entry name" value="Glutaredoxin"/>
    <property type="match status" value="1"/>
</dbReference>
<comment type="subunit">
    <text evidence="3">Homodimer.</text>
</comment>
<feature type="domain" description="GST N-terminal" evidence="9">
    <location>
        <begin position="44"/>
        <end position="125"/>
    </location>
</feature>
<accession>A0A8D3AR66</accession>
<dbReference type="SFLD" id="SFLDS00019">
    <property type="entry name" value="Glutathione_Transferase_(cytos"/>
    <property type="match status" value="1"/>
</dbReference>
<comment type="subcellular location">
    <subcellularLocation>
        <location evidence="1">Cytoplasm</location>
    </subcellularLocation>
</comment>
<gene>
    <name evidence="11" type="primary">gstt1b</name>
</gene>
<keyword evidence="6" id="KW-0808">Transferase</keyword>
<dbReference type="Pfam" id="PF00043">
    <property type="entry name" value="GST_C"/>
    <property type="match status" value="1"/>
</dbReference>
<dbReference type="CDD" id="cd03050">
    <property type="entry name" value="GST_N_Theta"/>
    <property type="match status" value="1"/>
</dbReference>
<reference evidence="11" key="2">
    <citation type="submission" date="2025-08" db="UniProtKB">
        <authorList>
            <consortium name="Ensembl"/>
        </authorList>
    </citation>
    <scope>IDENTIFICATION</scope>
</reference>
<keyword evidence="8" id="KW-0732">Signal</keyword>
<evidence type="ECO:0000256" key="8">
    <source>
        <dbReference type="SAM" id="SignalP"/>
    </source>
</evidence>
<proteinExistence type="inferred from homology"/>
<dbReference type="InterPro" id="IPR010987">
    <property type="entry name" value="Glutathione-S-Trfase_C-like"/>
</dbReference>
<evidence type="ECO:0000256" key="4">
    <source>
        <dbReference type="ARBA" id="ARBA00012452"/>
    </source>
</evidence>
<feature type="chain" id="PRO_5034036834" description="glutathione transferase" evidence="8">
    <location>
        <begin position="21"/>
        <end position="284"/>
    </location>
</feature>
<dbReference type="GO" id="GO:0006749">
    <property type="term" value="P:glutathione metabolic process"/>
    <property type="evidence" value="ECO:0007669"/>
    <property type="project" value="TreeGrafter"/>
</dbReference>
<dbReference type="GO" id="GO:0005737">
    <property type="term" value="C:cytoplasm"/>
    <property type="evidence" value="ECO:0007669"/>
    <property type="project" value="UniProtKB-SubCell"/>
</dbReference>
<dbReference type="InterPro" id="IPR004046">
    <property type="entry name" value="GST_C"/>
</dbReference>
<dbReference type="InterPro" id="IPR004045">
    <property type="entry name" value="Glutathione_S-Trfase_N"/>
</dbReference>
<evidence type="ECO:0000256" key="6">
    <source>
        <dbReference type="ARBA" id="ARBA00022679"/>
    </source>
</evidence>
<dbReference type="InterPro" id="IPR040079">
    <property type="entry name" value="Glutathione_S-Trfase"/>
</dbReference>
<evidence type="ECO:0000256" key="2">
    <source>
        <dbReference type="ARBA" id="ARBA00009899"/>
    </source>
</evidence>
<keyword evidence="5" id="KW-0963">Cytoplasm</keyword>
<dbReference type="InterPro" id="IPR040077">
    <property type="entry name" value="GST_C_Theta"/>
</dbReference>
<dbReference type="InterPro" id="IPR036249">
    <property type="entry name" value="Thioredoxin-like_sf"/>
</dbReference>
<dbReference type="Ensembl" id="ENSSMAT00000022459.2">
    <property type="protein sequence ID" value="ENSSMAP00000022201.2"/>
    <property type="gene ID" value="ENSSMAG00000014858.2"/>
</dbReference>
<feature type="signal peptide" evidence="8">
    <location>
        <begin position="1"/>
        <end position="20"/>
    </location>
</feature>
<dbReference type="Proteomes" id="UP000694558">
    <property type="component" value="Chromosome 8"/>
</dbReference>
<evidence type="ECO:0000256" key="1">
    <source>
        <dbReference type="ARBA" id="ARBA00004496"/>
    </source>
</evidence>
<evidence type="ECO:0000313" key="12">
    <source>
        <dbReference type="Proteomes" id="UP000694558"/>
    </source>
</evidence>
<dbReference type="SFLD" id="SFLDG00358">
    <property type="entry name" value="Main_(cytGST)"/>
    <property type="match status" value="1"/>
</dbReference>
<dbReference type="SUPFAM" id="SSF47616">
    <property type="entry name" value="GST C-terminal domain-like"/>
    <property type="match status" value="1"/>
</dbReference>
<comment type="catalytic activity">
    <reaction evidence="7">
        <text>RX + glutathione = an S-substituted glutathione + a halide anion + H(+)</text>
        <dbReference type="Rhea" id="RHEA:16437"/>
        <dbReference type="ChEBI" id="CHEBI:15378"/>
        <dbReference type="ChEBI" id="CHEBI:16042"/>
        <dbReference type="ChEBI" id="CHEBI:17792"/>
        <dbReference type="ChEBI" id="CHEBI:57925"/>
        <dbReference type="ChEBI" id="CHEBI:90779"/>
        <dbReference type="EC" id="2.5.1.18"/>
    </reaction>
</comment>
<sequence>MITPSTQLLLLSASVSRMWAGREPSESATETPAQTRGHRRGAVMALELYLDLNSQPCRSVYIFATKNNVPFEFKKLNLLEGEQYGEEFGKINLIRKAPALRDGDFCLAESIAILLYLAEKFKTPDYWYPADLHQRARVNEYLSWQHMTIRLQGSKVFWLQLLIPKILGADVPQDKLDAALEDLNASLTLLEDKFIQDKPFIAGDHITLADLVAIVEVMQPVGAGVDVFEGRAKLSAWRDRVQAAIGEELFDEAHKTILGAQESVKLMDASKLQFFKPKILKLFM</sequence>
<dbReference type="SUPFAM" id="SSF52833">
    <property type="entry name" value="Thioredoxin-like"/>
    <property type="match status" value="1"/>
</dbReference>
<dbReference type="PROSITE" id="PS50404">
    <property type="entry name" value="GST_NTER"/>
    <property type="match status" value="1"/>
</dbReference>
<dbReference type="GeneTree" id="ENSGT00940000155484"/>
<dbReference type="Pfam" id="PF02798">
    <property type="entry name" value="GST_N"/>
    <property type="match status" value="1"/>
</dbReference>
<dbReference type="InterPro" id="IPR051369">
    <property type="entry name" value="GST_Theta"/>
</dbReference>
<evidence type="ECO:0000256" key="3">
    <source>
        <dbReference type="ARBA" id="ARBA00011738"/>
    </source>
</evidence>
<dbReference type="Gene3D" id="1.20.1050.10">
    <property type="match status" value="1"/>
</dbReference>
<dbReference type="EC" id="2.5.1.18" evidence="4"/>
<dbReference type="PANTHER" id="PTHR43917:SF9">
    <property type="entry name" value="GLUTATHIONE S-TRANSFERASE THETA-1"/>
    <property type="match status" value="1"/>
</dbReference>
<reference evidence="11" key="1">
    <citation type="submission" date="2023-05" db="EMBL/GenBank/DDBJ databases">
        <title>High-quality long-read genome of Scophthalmus maximus.</title>
        <authorList>
            <person name="Lien S."/>
            <person name="Martinez P."/>
        </authorList>
    </citation>
    <scope>NUCLEOTIDE SEQUENCE [LARGE SCALE GENOMIC DNA]</scope>
</reference>
<dbReference type="FunFam" id="3.40.30.10:FF:000176">
    <property type="entry name" value="Glutathione S-transferase theta-1"/>
    <property type="match status" value="1"/>
</dbReference>
<evidence type="ECO:0000259" key="9">
    <source>
        <dbReference type="PROSITE" id="PS50404"/>
    </source>
</evidence>
<dbReference type="InterPro" id="IPR036282">
    <property type="entry name" value="Glutathione-S-Trfase_C_sf"/>
</dbReference>
<evidence type="ECO:0000259" key="10">
    <source>
        <dbReference type="PROSITE" id="PS50405"/>
    </source>
</evidence>
<dbReference type="CDD" id="cd03183">
    <property type="entry name" value="GST_C_Theta"/>
    <property type="match status" value="1"/>
</dbReference>
<evidence type="ECO:0000256" key="5">
    <source>
        <dbReference type="ARBA" id="ARBA00022490"/>
    </source>
</evidence>
<dbReference type="GO" id="GO:0004364">
    <property type="term" value="F:glutathione transferase activity"/>
    <property type="evidence" value="ECO:0007669"/>
    <property type="project" value="UniProtKB-EC"/>
</dbReference>
<evidence type="ECO:0000256" key="7">
    <source>
        <dbReference type="ARBA" id="ARBA00047960"/>
    </source>
</evidence>